<sequence>MAGRLLGGRSRALDLLRDLPRVSLANLKPNPSSRKPERRPRGRRRGRKCGRAHKGEIQRGTRPHLGFEGVSIDCSVLLIWVVLILLNLLTQLVNGRGVTIQPLKRDYGVQLVEEGADTFTAKVNIEVQLASELATATIEKNGGGVTTAFYDPRSLDIVCKPVPFFLRGQPIPKRMLPPEELVPYYTDAKNRGYRADPSKFPEAQLELARKYGYILPDITKDELFKMLCMRKDPSQIFFGLAPGWMVNMADKKILKPTDENLLKYYSS</sequence>
<dbReference type="GeneTree" id="ENSGT00390000009040"/>
<evidence type="ECO:0000256" key="6">
    <source>
        <dbReference type="SAM" id="MobiDB-lite"/>
    </source>
</evidence>
<evidence type="ECO:0000256" key="5">
    <source>
        <dbReference type="ARBA" id="ARBA00035423"/>
    </source>
</evidence>
<dbReference type="InterPro" id="IPR005749">
    <property type="entry name" value="Ribosomal_uL15_bac-type"/>
</dbReference>
<dbReference type="Pfam" id="PF00828">
    <property type="entry name" value="Ribosomal_L27A"/>
    <property type="match status" value="1"/>
</dbReference>
<keyword evidence="9" id="KW-1185">Reference proteome</keyword>
<feature type="compositionally biased region" description="Basic residues" evidence="6">
    <location>
        <begin position="36"/>
        <end position="52"/>
    </location>
</feature>
<keyword evidence="3" id="KW-0687">Ribonucleoprotein</keyword>
<evidence type="ECO:0000256" key="4">
    <source>
        <dbReference type="ARBA" id="ARBA00035299"/>
    </source>
</evidence>
<accession>A0A2K5R572</accession>
<name>A0A2K5R572_CEBIM</name>
<dbReference type="Proteomes" id="UP000233040">
    <property type="component" value="Unassembled WGS sequence"/>
</dbReference>
<evidence type="ECO:0000313" key="9">
    <source>
        <dbReference type="Proteomes" id="UP000233040"/>
    </source>
</evidence>
<dbReference type="GO" id="GO:0006412">
    <property type="term" value="P:translation"/>
    <property type="evidence" value="ECO:0007669"/>
    <property type="project" value="InterPro"/>
</dbReference>
<dbReference type="OMA" id="GEEHFNG"/>
<feature type="domain" description="Large ribosomal subunit protein uL15/eL18" evidence="7">
    <location>
        <begin position="97"/>
        <end position="146"/>
    </location>
</feature>
<dbReference type="InterPro" id="IPR021131">
    <property type="entry name" value="Ribosomal_uL15/eL18"/>
</dbReference>
<dbReference type="PANTHER" id="PTHR12934">
    <property type="entry name" value="50S RIBOSOMAL PROTEIN L15"/>
    <property type="match status" value="1"/>
</dbReference>
<dbReference type="AlphaFoldDB" id="A0A2K5R572"/>
<reference evidence="8" key="2">
    <citation type="submission" date="2025-09" db="UniProtKB">
        <authorList>
            <consortium name="Ensembl"/>
        </authorList>
    </citation>
    <scope>IDENTIFICATION</scope>
</reference>
<evidence type="ECO:0000259" key="7">
    <source>
        <dbReference type="Pfam" id="PF00828"/>
    </source>
</evidence>
<organism evidence="8 9">
    <name type="scientific">Cebus imitator</name>
    <name type="common">Panamanian white-faced capuchin</name>
    <name type="synonym">Cebus capucinus imitator</name>
    <dbReference type="NCBI Taxonomy" id="2715852"/>
    <lineage>
        <taxon>Eukaryota</taxon>
        <taxon>Metazoa</taxon>
        <taxon>Chordata</taxon>
        <taxon>Craniata</taxon>
        <taxon>Vertebrata</taxon>
        <taxon>Euteleostomi</taxon>
        <taxon>Mammalia</taxon>
        <taxon>Eutheria</taxon>
        <taxon>Euarchontoglires</taxon>
        <taxon>Primates</taxon>
        <taxon>Haplorrhini</taxon>
        <taxon>Platyrrhini</taxon>
        <taxon>Cebidae</taxon>
        <taxon>Cebinae</taxon>
        <taxon>Cebus</taxon>
    </lineage>
</organism>
<protein>
    <recommendedName>
        <fullName evidence="4">Large ribosomal subunit protein uL15m</fullName>
    </recommendedName>
    <alternativeName>
        <fullName evidence="5">39S ribosomal protein L15, mitochondrial</fullName>
    </alternativeName>
</protein>
<evidence type="ECO:0000256" key="3">
    <source>
        <dbReference type="ARBA" id="ARBA00023274"/>
    </source>
</evidence>
<dbReference type="Ensembl" id="ENSCCAT00000040793.1">
    <property type="protein sequence ID" value="ENSCCAP00000023291.1"/>
    <property type="gene ID" value="ENSCCAG00000029423.1"/>
</dbReference>
<evidence type="ECO:0000256" key="1">
    <source>
        <dbReference type="ARBA" id="ARBA00007320"/>
    </source>
</evidence>
<reference evidence="8" key="1">
    <citation type="submission" date="2025-08" db="UniProtKB">
        <authorList>
            <consortium name="Ensembl"/>
        </authorList>
    </citation>
    <scope>IDENTIFICATION</scope>
</reference>
<evidence type="ECO:0000313" key="8">
    <source>
        <dbReference type="Ensembl" id="ENSCCAP00000023291.1"/>
    </source>
</evidence>
<proteinExistence type="inferred from homology"/>
<comment type="similarity">
    <text evidence="1">Belongs to the universal ribosomal protein uL15 family.</text>
</comment>
<dbReference type="InterPro" id="IPR036227">
    <property type="entry name" value="Ribosomal_uL15/eL18_sf"/>
</dbReference>
<dbReference type="PANTHER" id="PTHR12934:SF11">
    <property type="entry name" value="LARGE RIBOSOMAL SUBUNIT PROTEIN UL15M"/>
    <property type="match status" value="1"/>
</dbReference>
<dbReference type="GO" id="GO:0005762">
    <property type="term" value="C:mitochondrial large ribosomal subunit"/>
    <property type="evidence" value="ECO:0007669"/>
    <property type="project" value="TreeGrafter"/>
</dbReference>
<evidence type="ECO:0000256" key="2">
    <source>
        <dbReference type="ARBA" id="ARBA00022980"/>
    </source>
</evidence>
<dbReference type="SUPFAM" id="SSF52080">
    <property type="entry name" value="Ribosomal proteins L15p and L18e"/>
    <property type="match status" value="1"/>
</dbReference>
<dbReference type="GO" id="GO:0003735">
    <property type="term" value="F:structural constituent of ribosome"/>
    <property type="evidence" value="ECO:0007669"/>
    <property type="project" value="InterPro"/>
</dbReference>
<dbReference type="STRING" id="9516.ENSCCAP00000023291"/>
<keyword evidence="2" id="KW-0689">Ribosomal protein</keyword>
<feature type="region of interest" description="Disordered" evidence="6">
    <location>
        <begin position="25"/>
        <end position="55"/>
    </location>
</feature>